<reference evidence="7" key="1">
    <citation type="journal article" date="2019" name="Int. J. Syst. Evol. Microbiol.">
        <title>The Global Catalogue of Microorganisms (GCM) 10K type strain sequencing project: providing services to taxonomists for standard genome sequencing and annotation.</title>
        <authorList>
            <consortium name="The Broad Institute Genomics Platform"/>
            <consortium name="The Broad Institute Genome Sequencing Center for Infectious Disease"/>
            <person name="Wu L."/>
            <person name="Ma J."/>
        </authorList>
    </citation>
    <scope>NUCLEOTIDE SEQUENCE [LARGE SCALE GENOMIC DNA]</scope>
    <source>
        <strain evidence="7">JCM 16961</strain>
    </source>
</reference>
<evidence type="ECO:0000313" key="7">
    <source>
        <dbReference type="Proteomes" id="UP001501536"/>
    </source>
</evidence>
<protein>
    <submittedName>
        <fullName evidence="6">LacI family DNA-binding transcriptional regulator</fullName>
    </submittedName>
</protein>
<dbReference type="InterPro" id="IPR000843">
    <property type="entry name" value="HTH_LacI"/>
</dbReference>
<sequence length="376" mass="39945">MMSERSVPPTISEVAAEAGVGRSTAARTLGGYGYVSPEVRERVLAAAERIGYRTNALARSMSTGVSHTLGVIVADIANPFFGGVVRGISDASRSRGFDTLVLSTHEDLDEEVAAINVLIDKRVDGIIVASAALDAASASHIEQARARGIKVVLVDRAVPGLDLDAVLIDNRAAARGAVARLVDARHRRIGFVWGPPIEGRPRRRRDLVDGAVRNLWTDGERLQGYLDALDDEGIVFDADLVMVGAKTEEHAQAEVARMLALPDPPTALFCTENDAMTGSLRAIRESGLRIAEDISLIGFDDSSWAAVIEPPLTMIEQPTLALGAKAAEILLGAIDAGEGRSAAPRGPSAFHTLETRLVERASVRRPRAADGSARRG</sequence>
<keyword evidence="4" id="KW-0804">Transcription</keyword>
<dbReference type="RefSeq" id="WP_344884757.1">
    <property type="nucleotide sequence ID" value="NZ_BAABCJ010000006.1"/>
</dbReference>
<dbReference type="SUPFAM" id="SSF47413">
    <property type="entry name" value="lambda repressor-like DNA-binding domains"/>
    <property type="match status" value="1"/>
</dbReference>
<evidence type="ECO:0000256" key="2">
    <source>
        <dbReference type="ARBA" id="ARBA00023015"/>
    </source>
</evidence>
<dbReference type="InterPro" id="IPR001761">
    <property type="entry name" value="Peripla_BP/Lac1_sug-bd_dom"/>
</dbReference>
<evidence type="ECO:0000313" key="6">
    <source>
        <dbReference type="EMBL" id="GAA3708981.1"/>
    </source>
</evidence>
<evidence type="ECO:0000259" key="5">
    <source>
        <dbReference type="PROSITE" id="PS50932"/>
    </source>
</evidence>
<dbReference type="InterPro" id="IPR010982">
    <property type="entry name" value="Lambda_DNA-bd_dom_sf"/>
</dbReference>
<dbReference type="SMART" id="SM00354">
    <property type="entry name" value="HTH_LACI"/>
    <property type="match status" value="1"/>
</dbReference>
<accession>A0ABP7DSQ0</accession>
<dbReference type="CDD" id="cd06267">
    <property type="entry name" value="PBP1_LacI_sugar_binding-like"/>
    <property type="match status" value="1"/>
</dbReference>
<keyword evidence="2" id="KW-0805">Transcription regulation</keyword>
<feature type="domain" description="HTH lacI-type" evidence="5">
    <location>
        <begin position="9"/>
        <end position="63"/>
    </location>
</feature>
<dbReference type="Proteomes" id="UP001501536">
    <property type="component" value="Unassembled WGS sequence"/>
</dbReference>
<keyword evidence="7" id="KW-1185">Reference proteome</keyword>
<gene>
    <name evidence="6" type="ORF">GCM10022377_23360</name>
</gene>
<dbReference type="Gene3D" id="1.10.260.40">
    <property type="entry name" value="lambda repressor-like DNA-binding domains"/>
    <property type="match status" value="1"/>
</dbReference>
<dbReference type="PANTHER" id="PTHR30146:SF148">
    <property type="entry name" value="HTH-TYPE TRANSCRIPTIONAL REPRESSOR PURR-RELATED"/>
    <property type="match status" value="1"/>
</dbReference>
<dbReference type="GO" id="GO:0003677">
    <property type="term" value="F:DNA binding"/>
    <property type="evidence" value="ECO:0007669"/>
    <property type="project" value="UniProtKB-KW"/>
</dbReference>
<name>A0ABP7DSQ0_9MICC</name>
<evidence type="ECO:0000256" key="4">
    <source>
        <dbReference type="ARBA" id="ARBA00023163"/>
    </source>
</evidence>
<dbReference type="EMBL" id="BAABCJ010000006">
    <property type="protein sequence ID" value="GAA3708981.1"/>
    <property type="molecule type" value="Genomic_DNA"/>
</dbReference>
<dbReference type="PANTHER" id="PTHR30146">
    <property type="entry name" value="LACI-RELATED TRANSCRIPTIONAL REPRESSOR"/>
    <property type="match status" value="1"/>
</dbReference>
<dbReference type="Pfam" id="PF00532">
    <property type="entry name" value="Peripla_BP_1"/>
    <property type="match status" value="1"/>
</dbReference>
<dbReference type="CDD" id="cd01392">
    <property type="entry name" value="HTH_LacI"/>
    <property type="match status" value="1"/>
</dbReference>
<keyword evidence="3 6" id="KW-0238">DNA-binding</keyword>
<organism evidence="6 7">
    <name type="scientific">Zhihengliuella alba</name>
    <dbReference type="NCBI Taxonomy" id="547018"/>
    <lineage>
        <taxon>Bacteria</taxon>
        <taxon>Bacillati</taxon>
        <taxon>Actinomycetota</taxon>
        <taxon>Actinomycetes</taxon>
        <taxon>Micrococcales</taxon>
        <taxon>Micrococcaceae</taxon>
        <taxon>Zhihengliuella</taxon>
    </lineage>
</organism>
<comment type="caution">
    <text evidence="6">The sequence shown here is derived from an EMBL/GenBank/DDBJ whole genome shotgun (WGS) entry which is preliminary data.</text>
</comment>
<proteinExistence type="predicted"/>
<evidence type="ECO:0000256" key="3">
    <source>
        <dbReference type="ARBA" id="ARBA00023125"/>
    </source>
</evidence>
<evidence type="ECO:0000256" key="1">
    <source>
        <dbReference type="ARBA" id="ARBA00022491"/>
    </source>
</evidence>
<dbReference type="Pfam" id="PF00356">
    <property type="entry name" value="LacI"/>
    <property type="match status" value="1"/>
</dbReference>
<dbReference type="InterPro" id="IPR028082">
    <property type="entry name" value="Peripla_BP_I"/>
</dbReference>
<dbReference type="PROSITE" id="PS50932">
    <property type="entry name" value="HTH_LACI_2"/>
    <property type="match status" value="1"/>
</dbReference>
<keyword evidence="1" id="KW-0678">Repressor</keyword>
<dbReference type="SUPFAM" id="SSF53822">
    <property type="entry name" value="Periplasmic binding protein-like I"/>
    <property type="match status" value="1"/>
</dbReference>
<dbReference type="Gene3D" id="3.40.50.2300">
    <property type="match status" value="2"/>
</dbReference>